<name>A0A5U2F648_SALER</name>
<reference evidence="1" key="1">
    <citation type="submission" date="2018-07" db="EMBL/GenBank/DDBJ databases">
        <authorList>
            <consortium name="GenomeTrakr network: Whole genome sequencing for foodborne pathogen traceback"/>
        </authorList>
    </citation>
    <scope>NUCLEOTIDE SEQUENCE</scope>
    <source>
        <strain evidence="1">CFSAN018538</strain>
    </source>
</reference>
<gene>
    <name evidence="1" type="ORF">HX37_16615</name>
</gene>
<sequence length="102" mass="11900">MKNGESYLQKELVRLRLKTIILAMVVRCIPLLKGRCRTWFMRNADFLLDYAENGLLNSEDRNLINSVGVTARRFDECCHTWCQCVITCSLLIEFEWKHAGNC</sequence>
<protein>
    <submittedName>
        <fullName evidence="1">Uncharacterized protein</fullName>
    </submittedName>
</protein>
<comment type="caution">
    <text evidence="1">The sequence shown here is derived from an EMBL/GenBank/DDBJ whole genome shotgun (WGS) entry which is preliminary data.</text>
</comment>
<evidence type="ECO:0000313" key="1">
    <source>
        <dbReference type="EMBL" id="EBP0012404.1"/>
    </source>
</evidence>
<dbReference type="EMBL" id="AAGKHU010000060">
    <property type="protein sequence ID" value="EBP0012404.1"/>
    <property type="molecule type" value="Genomic_DNA"/>
</dbReference>
<organism evidence="1">
    <name type="scientific">Salmonella enterica</name>
    <name type="common">Salmonella choleraesuis</name>
    <dbReference type="NCBI Taxonomy" id="28901"/>
    <lineage>
        <taxon>Bacteria</taxon>
        <taxon>Pseudomonadati</taxon>
        <taxon>Pseudomonadota</taxon>
        <taxon>Gammaproteobacteria</taxon>
        <taxon>Enterobacterales</taxon>
        <taxon>Enterobacteriaceae</taxon>
        <taxon>Salmonella</taxon>
    </lineage>
</organism>
<dbReference type="AlphaFoldDB" id="A0A5U2F648"/>
<accession>A0A5U2F648</accession>
<proteinExistence type="predicted"/>